<dbReference type="GO" id="GO:0015421">
    <property type="term" value="F:ABC-type oligopeptide transporter activity"/>
    <property type="evidence" value="ECO:0007669"/>
    <property type="project" value="TreeGrafter"/>
</dbReference>
<dbReference type="InterPro" id="IPR017871">
    <property type="entry name" value="ABC_transporter-like_CS"/>
</dbReference>
<keyword evidence="8 10" id="KW-1133">Transmembrane helix</keyword>
<feature type="transmembrane region" description="Helical" evidence="10">
    <location>
        <begin position="215"/>
        <end position="232"/>
    </location>
</feature>
<dbReference type="SMART" id="SM00382">
    <property type="entry name" value="AAA"/>
    <property type="match status" value="1"/>
</dbReference>
<dbReference type="InterPro" id="IPR003439">
    <property type="entry name" value="ABC_transporter-like_ATP-bd"/>
</dbReference>
<dbReference type="InterPro" id="IPR003593">
    <property type="entry name" value="AAA+_ATPase"/>
</dbReference>
<dbReference type="PROSITE" id="PS50893">
    <property type="entry name" value="ABC_TRANSPORTER_2"/>
    <property type="match status" value="1"/>
</dbReference>
<keyword evidence="15" id="KW-1185">Reference proteome</keyword>
<evidence type="ECO:0000256" key="9">
    <source>
        <dbReference type="ARBA" id="ARBA00023136"/>
    </source>
</evidence>
<evidence type="ECO:0000256" key="1">
    <source>
        <dbReference type="ARBA" id="ARBA00004651"/>
    </source>
</evidence>
<dbReference type="CDD" id="cd02418">
    <property type="entry name" value="Peptidase_C39B"/>
    <property type="match status" value="1"/>
</dbReference>
<keyword evidence="3" id="KW-1003">Cell membrane</keyword>
<feature type="transmembrane region" description="Helical" evidence="10">
    <location>
        <begin position="321"/>
        <end position="341"/>
    </location>
</feature>
<evidence type="ECO:0000256" key="4">
    <source>
        <dbReference type="ARBA" id="ARBA00022692"/>
    </source>
</evidence>
<evidence type="ECO:0000313" key="15">
    <source>
        <dbReference type="Proteomes" id="UP000297031"/>
    </source>
</evidence>
<dbReference type="Pfam" id="PF00005">
    <property type="entry name" value="ABC_tran"/>
    <property type="match status" value="1"/>
</dbReference>
<comment type="subcellular location">
    <subcellularLocation>
        <location evidence="1">Cell membrane</location>
        <topology evidence="1">Multi-pass membrane protein</topology>
    </subcellularLocation>
</comment>
<dbReference type="GO" id="GO:0016887">
    <property type="term" value="F:ATP hydrolysis activity"/>
    <property type="evidence" value="ECO:0007669"/>
    <property type="project" value="InterPro"/>
</dbReference>
<dbReference type="CDD" id="cd18571">
    <property type="entry name" value="ABC_6TM_peptidase_like"/>
    <property type="match status" value="1"/>
</dbReference>
<dbReference type="InterPro" id="IPR011527">
    <property type="entry name" value="ABC1_TM_dom"/>
</dbReference>
<protein>
    <submittedName>
        <fullName evidence="14">Peptidase domain-containing ABC transporter</fullName>
    </submittedName>
</protein>
<dbReference type="OrthoDB" id="9760358at2"/>
<dbReference type="KEGG" id="mgod:E7746_11980"/>
<keyword evidence="6" id="KW-0378">Hydrolase</keyword>
<name>A0A4P7VQI8_9BACT</name>
<dbReference type="SUPFAM" id="SSF90123">
    <property type="entry name" value="ABC transporter transmembrane region"/>
    <property type="match status" value="1"/>
</dbReference>
<dbReference type="Pfam" id="PF00664">
    <property type="entry name" value="ABC_membrane"/>
    <property type="match status" value="1"/>
</dbReference>
<dbReference type="EMBL" id="CP039393">
    <property type="protein sequence ID" value="QCD36549.1"/>
    <property type="molecule type" value="Genomic_DNA"/>
</dbReference>
<dbReference type="PANTHER" id="PTHR43394">
    <property type="entry name" value="ATP-DEPENDENT PERMEASE MDL1, MITOCHONDRIAL"/>
    <property type="match status" value="1"/>
</dbReference>
<dbReference type="GO" id="GO:0005524">
    <property type="term" value="F:ATP binding"/>
    <property type="evidence" value="ECO:0007669"/>
    <property type="project" value="UniProtKB-KW"/>
</dbReference>
<evidence type="ECO:0000256" key="5">
    <source>
        <dbReference type="ARBA" id="ARBA00022741"/>
    </source>
</evidence>
<keyword evidence="5" id="KW-0547">Nucleotide-binding</keyword>
<evidence type="ECO:0000259" key="11">
    <source>
        <dbReference type="PROSITE" id="PS50893"/>
    </source>
</evidence>
<dbReference type="GO" id="GO:0005886">
    <property type="term" value="C:plasma membrane"/>
    <property type="evidence" value="ECO:0007669"/>
    <property type="project" value="UniProtKB-SubCell"/>
</dbReference>
<dbReference type="SUPFAM" id="SSF52540">
    <property type="entry name" value="P-loop containing nucleoside triphosphate hydrolases"/>
    <property type="match status" value="1"/>
</dbReference>
<dbReference type="GO" id="GO:0008233">
    <property type="term" value="F:peptidase activity"/>
    <property type="evidence" value="ECO:0007669"/>
    <property type="project" value="InterPro"/>
</dbReference>
<dbReference type="Gene3D" id="3.40.50.300">
    <property type="entry name" value="P-loop containing nucleotide triphosphate hydrolases"/>
    <property type="match status" value="1"/>
</dbReference>
<feature type="domain" description="Peptidase C39" evidence="13">
    <location>
        <begin position="18"/>
        <end position="138"/>
    </location>
</feature>
<dbReference type="Gene3D" id="1.20.1560.10">
    <property type="entry name" value="ABC transporter type 1, transmembrane domain"/>
    <property type="match status" value="1"/>
</dbReference>
<dbReference type="InterPro" id="IPR039421">
    <property type="entry name" value="Type_1_exporter"/>
</dbReference>
<dbReference type="PROSITE" id="PS50929">
    <property type="entry name" value="ABC_TM1F"/>
    <property type="match status" value="1"/>
</dbReference>
<dbReference type="AlphaFoldDB" id="A0A4P7VQI8"/>
<feature type="transmembrane region" description="Helical" evidence="10">
    <location>
        <begin position="182"/>
        <end position="203"/>
    </location>
</feature>
<dbReference type="RefSeq" id="WP_136410953.1">
    <property type="nucleotide sequence ID" value="NZ_CP039393.1"/>
</dbReference>
<evidence type="ECO:0000256" key="8">
    <source>
        <dbReference type="ARBA" id="ARBA00022989"/>
    </source>
</evidence>
<dbReference type="Pfam" id="PF03412">
    <property type="entry name" value="Peptidase_C39"/>
    <property type="match status" value="1"/>
</dbReference>
<evidence type="ECO:0000259" key="12">
    <source>
        <dbReference type="PROSITE" id="PS50929"/>
    </source>
</evidence>
<dbReference type="Gene3D" id="3.90.70.10">
    <property type="entry name" value="Cysteine proteinases"/>
    <property type="match status" value="1"/>
</dbReference>
<keyword evidence="7" id="KW-0067">ATP-binding</keyword>
<evidence type="ECO:0000256" key="7">
    <source>
        <dbReference type="ARBA" id="ARBA00022840"/>
    </source>
</evidence>
<evidence type="ECO:0000256" key="3">
    <source>
        <dbReference type="ARBA" id="ARBA00022475"/>
    </source>
</evidence>
<dbReference type="InterPro" id="IPR005074">
    <property type="entry name" value="Peptidase_C39"/>
</dbReference>
<dbReference type="Proteomes" id="UP000297031">
    <property type="component" value="Chromosome"/>
</dbReference>
<feature type="transmembrane region" description="Helical" evidence="10">
    <location>
        <begin position="293"/>
        <end position="315"/>
    </location>
</feature>
<evidence type="ECO:0000256" key="6">
    <source>
        <dbReference type="ARBA" id="ARBA00022801"/>
    </source>
</evidence>
<keyword evidence="2" id="KW-0813">Transport</keyword>
<keyword evidence="4 10" id="KW-0812">Transmembrane</keyword>
<dbReference type="PROSITE" id="PS50990">
    <property type="entry name" value="PEPTIDASE_C39"/>
    <property type="match status" value="1"/>
</dbReference>
<dbReference type="FunFam" id="3.40.50.300:FF:000221">
    <property type="entry name" value="Multidrug ABC transporter ATP-binding protein"/>
    <property type="match status" value="1"/>
</dbReference>
<feature type="domain" description="ABC transporter" evidence="11">
    <location>
        <begin position="500"/>
        <end position="736"/>
    </location>
</feature>
<proteinExistence type="predicted"/>
<reference evidence="14 15" key="1">
    <citation type="submission" date="2019-02" db="EMBL/GenBank/DDBJ databases">
        <title>Isolation and identification of novel species under the genus Muribaculum.</title>
        <authorList>
            <person name="Miyake S."/>
            <person name="Ding Y."/>
            <person name="Low A."/>
            <person name="Soh M."/>
            <person name="Seedorf H."/>
        </authorList>
    </citation>
    <scope>NUCLEOTIDE SEQUENCE [LARGE SCALE GENOMIC DNA]</scope>
    <source>
        <strain evidence="14 15">TLL-A4</strain>
    </source>
</reference>
<evidence type="ECO:0000259" key="13">
    <source>
        <dbReference type="PROSITE" id="PS50990"/>
    </source>
</evidence>
<dbReference type="InterPro" id="IPR027417">
    <property type="entry name" value="P-loop_NTPase"/>
</dbReference>
<evidence type="ECO:0000313" key="14">
    <source>
        <dbReference type="EMBL" id="QCD36549.1"/>
    </source>
</evidence>
<dbReference type="PANTHER" id="PTHR43394:SF1">
    <property type="entry name" value="ATP-BINDING CASSETTE SUB-FAMILY B MEMBER 10, MITOCHONDRIAL"/>
    <property type="match status" value="1"/>
</dbReference>
<dbReference type="PROSITE" id="PS00211">
    <property type="entry name" value="ABC_TRANSPORTER_1"/>
    <property type="match status" value="1"/>
</dbReference>
<sequence length="742" mass="84430">MDFQSIGRRFRRFPWIKQRDSMQCGVACLTMVCRHYGWACTLSQIEELCHATTEGVSLRGMSQAASELGFETASVRLSPGELSQSPLPAILHWNQNHFVVLYRIDRRGRYHIADPGKGLLTYSRDEFMRRWASTRSGDEDRGIALLLQPGPRFGQSDAESEQAGERRSFRFLVGYIKQYRGYFAQIFLGLLLGCVLQLAMPFLTQAIVDRGIHDADIGLIWLILLGELMIVTGRTATDFIRRWLLLHISMRINISLVSDFFIKLLKLPMSFFDTKLMGDLLQRMSDHSRVQSFLTGQTLGVMFTMLSFIVFGVVLFVYSQLIFMVFVIGSLCYALWISAFLRRRKVIDYELFECQAVNQNRTYQFITTMQEIKLQDCERRRRWEWEDAQADLFEVQMRSLSLQQTQEAGSIFINEVKNIVITVFAATAVINGDMTLGAMLAVQYVIGQLNSPVAQIMSFIYSLQDVKISLERINEIHGRRNEEDDGELLTRYADDMNRSITLNGIDFRYDLHALKNTLDNITFTVPQGQVTAIVGASGSGKTTLIKLMLGYYPVNCGSIDIAGADINRYSMTWWRRRCGVVMQEGVIFSESIARNIAVSDGDIDEARLEEAARTACIHDYIMSLPLRYNTKIGRDGVGLSQGQKQRILIARAVYRNPDYIFLDEATNSLDARNEREIVSNLSRFYRGRTVVVVAHRLSTVRDADNIIVLDAGRIVESGNHDSLIAARGHYYNLVKNQLELGN</sequence>
<dbReference type="InterPro" id="IPR036640">
    <property type="entry name" value="ABC1_TM_sf"/>
</dbReference>
<dbReference type="GO" id="GO:0006508">
    <property type="term" value="P:proteolysis"/>
    <property type="evidence" value="ECO:0007669"/>
    <property type="project" value="InterPro"/>
</dbReference>
<keyword evidence="9 10" id="KW-0472">Membrane</keyword>
<accession>A0A4P7VQI8</accession>
<evidence type="ECO:0000256" key="2">
    <source>
        <dbReference type="ARBA" id="ARBA00022448"/>
    </source>
</evidence>
<organism evidence="14 15">
    <name type="scientific">Muribaculum gordoncarteri</name>
    <dbReference type="NCBI Taxonomy" id="2530390"/>
    <lineage>
        <taxon>Bacteria</taxon>
        <taxon>Pseudomonadati</taxon>
        <taxon>Bacteroidota</taxon>
        <taxon>Bacteroidia</taxon>
        <taxon>Bacteroidales</taxon>
        <taxon>Muribaculaceae</taxon>
        <taxon>Muribaculum</taxon>
    </lineage>
</organism>
<feature type="domain" description="ABC transmembrane type-1" evidence="12">
    <location>
        <begin position="186"/>
        <end position="465"/>
    </location>
</feature>
<gene>
    <name evidence="14" type="ORF">E7746_11980</name>
</gene>
<evidence type="ECO:0000256" key="10">
    <source>
        <dbReference type="SAM" id="Phobius"/>
    </source>
</evidence>